<organism evidence="13 14">
    <name type="scientific">Gallaecimonas xiamenensis 3-C-1</name>
    <dbReference type="NCBI Taxonomy" id="745411"/>
    <lineage>
        <taxon>Bacteria</taxon>
        <taxon>Pseudomonadati</taxon>
        <taxon>Pseudomonadota</taxon>
        <taxon>Gammaproteobacteria</taxon>
        <taxon>Enterobacterales</taxon>
        <taxon>Gallaecimonadaceae</taxon>
        <taxon>Gallaecimonas</taxon>
    </lineage>
</organism>
<gene>
    <name evidence="13" type="ORF">B3C1_16345</name>
</gene>
<dbReference type="InterPro" id="IPR000531">
    <property type="entry name" value="Beta-barrel_TonB"/>
</dbReference>
<evidence type="ECO:0000256" key="5">
    <source>
        <dbReference type="ARBA" id="ARBA00023077"/>
    </source>
</evidence>
<keyword evidence="5 9" id="KW-0798">TonB box</keyword>
<keyword evidence="4 8" id="KW-0812">Transmembrane</keyword>
<evidence type="ECO:0000256" key="9">
    <source>
        <dbReference type="RuleBase" id="RU003357"/>
    </source>
</evidence>
<evidence type="ECO:0000256" key="2">
    <source>
        <dbReference type="ARBA" id="ARBA00022448"/>
    </source>
</evidence>
<dbReference type="GO" id="GO:0009279">
    <property type="term" value="C:cell outer membrane"/>
    <property type="evidence" value="ECO:0007669"/>
    <property type="project" value="UniProtKB-SubCell"/>
</dbReference>
<dbReference type="Gene3D" id="2.40.170.20">
    <property type="entry name" value="TonB-dependent receptor, beta-barrel domain"/>
    <property type="match status" value="1"/>
</dbReference>
<feature type="domain" description="TonB-dependent receptor plug" evidence="12">
    <location>
        <begin position="52"/>
        <end position="165"/>
    </location>
</feature>
<evidence type="ECO:0000313" key="14">
    <source>
        <dbReference type="Proteomes" id="UP000006755"/>
    </source>
</evidence>
<dbReference type="Pfam" id="PF07715">
    <property type="entry name" value="Plug"/>
    <property type="match status" value="1"/>
</dbReference>
<dbReference type="eggNOG" id="COG1629">
    <property type="taxonomic scope" value="Bacteria"/>
</dbReference>
<dbReference type="STRING" id="745411.B3C1_16345"/>
<dbReference type="Pfam" id="PF00593">
    <property type="entry name" value="TonB_dep_Rec_b-barrel"/>
    <property type="match status" value="1"/>
</dbReference>
<keyword evidence="2 8" id="KW-0813">Transport</keyword>
<dbReference type="InterPro" id="IPR036942">
    <property type="entry name" value="Beta-barrel_TonB_sf"/>
</dbReference>
<dbReference type="SUPFAM" id="SSF56935">
    <property type="entry name" value="Porins"/>
    <property type="match status" value="1"/>
</dbReference>
<feature type="domain" description="TonB-dependent receptor-like beta-barrel" evidence="11">
    <location>
        <begin position="358"/>
        <end position="825"/>
    </location>
</feature>
<dbReference type="Proteomes" id="UP000006755">
    <property type="component" value="Unassembled WGS sequence"/>
</dbReference>
<dbReference type="CDD" id="cd01347">
    <property type="entry name" value="ligand_gated_channel"/>
    <property type="match status" value="1"/>
</dbReference>
<keyword evidence="6 8" id="KW-0472">Membrane</keyword>
<feature type="chain" id="PRO_5003859205" evidence="10">
    <location>
        <begin position="30"/>
        <end position="861"/>
    </location>
</feature>
<protein>
    <submittedName>
        <fullName evidence="13">TonB-dependent receptor</fullName>
    </submittedName>
</protein>
<keyword evidence="7 8" id="KW-0998">Cell outer membrane</keyword>
<dbReference type="AlphaFoldDB" id="K2JDW1"/>
<dbReference type="eggNOG" id="COG4771">
    <property type="taxonomic scope" value="Bacteria"/>
</dbReference>
<dbReference type="OrthoDB" id="176248at2"/>
<keyword evidence="3 8" id="KW-1134">Transmembrane beta strand</keyword>
<accession>K2JDW1</accession>
<comment type="caution">
    <text evidence="13">The sequence shown here is derived from an EMBL/GenBank/DDBJ whole genome shotgun (WGS) entry which is preliminary data.</text>
</comment>
<keyword evidence="10" id="KW-0732">Signal</keyword>
<evidence type="ECO:0000256" key="4">
    <source>
        <dbReference type="ARBA" id="ARBA00022692"/>
    </source>
</evidence>
<evidence type="ECO:0000256" key="7">
    <source>
        <dbReference type="ARBA" id="ARBA00023237"/>
    </source>
</evidence>
<comment type="similarity">
    <text evidence="8 9">Belongs to the TonB-dependent receptor family.</text>
</comment>
<dbReference type="EMBL" id="AMRI01000028">
    <property type="protein sequence ID" value="EKE68749.1"/>
    <property type="molecule type" value="Genomic_DNA"/>
</dbReference>
<evidence type="ECO:0000256" key="8">
    <source>
        <dbReference type="PROSITE-ProRule" id="PRU01360"/>
    </source>
</evidence>
<proteinExistence type="inferred from homology"/>
<dbReference type="InterPro" id="IPR037066">
    <property type="entry name" value="Plug_dom_sf"/>
</dbReference>
<reference evidence="13 14" key="1">
    <citation type="journal article" date="2012" name="J. Bacteriol.">
        <title>Genome Sequence of Gallaecimonas xiamenensis Type Strain 3-C-1.</title>
        <authorList>
            <person name="Lai Q."/>
            <person name="Wang L."/>
            <person name="Wang W."/>
            <person name="Shao Z."/>
        </authorList>
    </citation>
    <scope>NUCLEOTIDE SEQUENCE [LARGE SCALE GENOMIC DNA]</scope>
    <source>
        <strain evidence="13 14">3-C-1</strain>
    </source>
</reference>
<dbReference type="RefSeq" id="WP_008486188.1">
    <property type="nucleotide sequence ID" value="NZ_AMRI01000028.1"/>
</dbReference>
<keyword evidence="13" id="KW-0675">Receptor</keyword>
<sequence>MTSKTATAQAVKWALFATSGLNLISPAWAADTGADQLERIEVTGSRIKRVDMETTSPVTVITSADIQMSGQTSVEDVLNTVSANSFGSWKAKSGYGAGYSATNNVDLRGLGATLVLLDGRRLPSTGGSGGTEQDVSAIPLAIVDRIEILRDGASAIYGSDAVAGVVNIITKKQVDGVNLAYQVSSPKIKGGLEKKYEFSAGATGDKGSVVFVAQHSDQNEVTDADVSGYDNGVSSYSPVALAESRDGSQSYYASELCTQVPNTVERSGYCGYAYSNVTWLYGSSTKDSALTNVSYELSDNVLFKGQVFAGKTTTWTRYAPTPVSTNDIVMAADNPLNPLYGEEALVSLRTGTLGNRDTKYSSTNFQYVGALEGTLDLGNGIDWNLGYQHNDQAETTHNYNLIKDSVIQDAIDDGRLDLFNVQQQSYEDWLAGVNGIFQEANHTGIWEADQKRDIFDGSLSSELFSSGDVSLNAMVGTEFETLDFWQKSDPESALVAISGGSGGDDVDASRDRNSYFSEFVLALPYRVEIDAAIRYDKYDLSGIVDGANTSSSFSGTSPKLGILWRPTDDLLLRANWGKAFRAPAMTELYASSSISFDSALDPVYCTSGVSDDYCASSQQHKTYYASNQDLQPEESEQVTAGFVWNITQDLAWETTYWNIDYKNKIESLDIETILSEEASNGGSSRVVRGADGKIASITTSYVNLSQFKLDGLDMSLNYLMATGLGDFKFNLDASWIHKYEKAADAEGDAIDYAGEIEYPDLRGNLGVQWSQGDYAAGLTFNYIGKQTDTLYGGYYLTQDHYVNTNLTFAYSTAWNGKLTLGVANLFDVSPEVEVSGAYRNVNDALYDVQGRTLQLRYEQSF</sequence>
<evidence type="ECO:0000256" key="1">
    <source>
        <dbReference type="ARBA" id="ARBA00004571"/>
    </source>
</evidence>
<dbReference type="Gene3D" id="2.170.130.10">
    <property type="entry name" value="TonB-dependent receptor, plug domain"/>
    <property type="match status" value="1"/>
</dbReference>
<dbReference type="PANTHER" id="PTHR47234">
    <property type="match status" value="1"/>
</dbReference>
<dbReference type="PROSITE" id="PS52016">
    <property type="entry name" value="TONB_DEPENDENT_REC_3"/>
    <property type="match status" value="1"/>
</dbReference>
<evidence type="ECO:0000256" key="3">
    <source>
        <dbReference type="ARBA" id="ARBA00022452"/>
    </source>
</evidence>
<evidence type="ECO:0000256" key="6">
    <source>
        <dbReference type="ARBA" id="ARBA00023136"/>
    </source>
</evidence>
<dbReference type="PANTHER" id="PTHR47234:SF2">
    <property type="entry name" value="TONB-DEPENDENT RECEPTOR"/>
    <property type="match status" value="1"/>
</dbReference>
<name>K2JDW1_9GAMM</name>
<dbReference type="PATRIC" id="fig|745411.4.peg.3218"/>
<evidence type="ECO:0000259" key="11">
    <source>
        <dbReference type="Pfam" id="PF00593"/>
    </source>
</evidence>
<evidence type="ECO:0000256" key="10">
    <source>
        <dbReference type="SAM" id="SignalP"/>
    </source>
</evidence>
<feature type="signal peptide" evidence="10">
    <location>
        <begin position="1"/>
        <end position="29"/>
    </location>
</feature>
<comment type="subcellular location">
    <subcellularLocation>
        <location evidence="1 8">Cell outer membrane</location>
        <topology evidence="1 8">Multi-pass membrane protein</topology>
    </subcellularLocation>
</comment>
<keyword evidence="14" id="KW-1185">Reference proteome</keyword>
<evidence type="ECO:0000313" key="13">
    <source>
        <dbReference type="EMBL" id="EKE68749.1"/>
    </source>
</evidence>
<evidence type="ECO:0000259" key="12">
    <source>
        <dbReference type="Pfam" id="PF07715"/>
    </source>
</evidence>
<dbReference type="InterPro" id="IPR012910">
    <property type="entry name" value="Plug_dom"/>
</dbReference>
<dbReference type="InterPro" id="IPR039426">
    <property type="entry name" value="TonB-dep_rcpt-like"/>
</dbReference>